<dbReference type="AlphaFoldDB" id="A0A1G2C6V3"/>
<dbReference type="Proteomes" id="UP000176648">
    <property type="component" value="Unassembled WGS sequence"/>
</dbReference>
<dbReference type="InterPro" id="IPR014729">
    <property type="entry name" value="Rossmann-like_a/b/a_fold"/>
</dbReference>
<protein>
    <recommendedName>
        <fullName evidence="3">Cytidyltransferase-like domain-containing protein</fullName>
    </recommendedName>
</protein>
<evidence type="ECO:0000313" key="4">
    <source>
        <dbReference type="EMBL" id="OGY97103.1"/>
    </source>
</evidence>
<evidence type="ECO:0000256" key="1">
    <source>
        <dbReference type="ARBA" id="ARBA00022679"/>
    </source>
</evidence>
<feature type="domain" description="Cytidyltransferase-like" evidence="3">
    <location>
        <begin position="33"/>
        <end position="135"/>
    </location>
</feature>
<evidence type="ECO:0000256" key="2">
    <source>
        <dbReference type="ARBA" id="ARBA00022695"/>
    </source>
</evidence>
<dbReference type="EMBL" id="MHKU01000010">
    <property type="protein sequence ID" value="OGY97103.1"/>
    <property type="molecule type" value="Genomic_DNA"/>
</dbReference>
<dbReference type="PANTHER" id="PTHR43793">
    <property type="entry name" value="FAD SYNTHASE"/>
    <property type="match status" value="1"/>
</dbReference>
<evidence type="ECO:0000313" key="5">
    <source>
        <dbReference type="Proteomes" id="UP000176648"/>
    </source>
</evidence>
<dbReference type="Gene3D" id="3.40.50.620">
    <property type="entry name" value="HUPs"/>
    <property type="match status" value="1"/>
</dbReference>
<name>A0A1G2C6V3_9BACT</name>
<dbReference type="InterPro" id="IPR050385">
    <property type="entry name" value="Archaeal_FAD_synthase"/>
</dbReference>
<dbReference type="NCBIfam" id="TIGR00125">
    <property type="entry name" value="cyt_tran_rel"/>
    <property type="match status" value="1"/>
</dbReference>
<dbReference type="InterPro" id="IPR004821">
    <property type="entry name" value="Cyt_trans-like"/>
</dbReference>
<dbReference type="STRING" id="1798644.A2122_02785"/>
<comment type="caution">
    <text evidence="4">The sequence shown here is derived from an EMBL/GenBank/DDBJ whole genome shotgun (WGS) entry which is preliminary data.</text>
</comment>
<evidence type="ECO:0000259" key="3">
    <source>
        <dbReference type="Pfam" id="PF01467"/>
    </source>
</evidence>
<organism evidence="4 5">
    <name type="scientific">Candidatus Liptonbacteria bacterium GWB1_49_6</name>
    <dbReference type="NCBI Taxonomy" id="1798644"/>
    <lineage>
        <taxon>Bacteria</taxon>
        <taxon>Candidatus Liptoniibacteriota</taxon>
    </lineage>
</organism>
<dbReference type="SUPFAM" id="SSF52374">
    <property type="entry name" value="Nucleotidylyl transferase"/>
    <property type="match status" value="1"/>
</dbReference>
<proteinExistence type="predicted"/>
<keyword evidence="2" id="KW-0548">Nucleotidyltransferase</keyword>
<reference evidence="4 5" key="1">
    <citation type="journal article" date="2016" name="Nat. Commun.">
        <title>Thousands of microbial genomes shed light on interconnected biogeochemical processes in an aquifer system.</title>
        <authorList>
            <person name="Anantharaman K."/>
            <person name="Brown C.T."/>
            <person name="Hug L.A."/>
            <person name="Sharon I."/>
            <person name="Castelle C.J."/>
            <person name="Probst A.J."/>
            <person name="Thomas B.C."/>
            <person name="Singh A."/>
            <person name="Wilkins M.J."/>
            <person name="Karaoz U."/>
            <person name="Brodie E.L."/>
            <person name="Williams K.H."/>
            <person name="Hubbard S.S."/>
            <person name="Banfield J.F."/>
        </authorList>
    </citation>
    <scope>NUCLEOTIDE SEQUENCE [LARGE SCALE GENOMIC DNA]</scope>
</reference>
<keyword evidence="1" id="KW-0808">Transferase</keyword>
<dbReference type="PANTHER" id="PTHR43793:SF2">
    <property type="entry name" value="BIFUNCTIONAL PROTEIN HLDE"/>
    <property type="match status" value="1"/>
</dbReference>
<dbReference type="GO" id="GO:0016779">
    <property type="term" value="F:nucleotidyltransferase activity"/>
    <property type="evidence" value="ECO:0007669"/>
    <property type="project" value="UniProtKB-KW"/>
</dbReference>
<sequence>MDRKSPLEKIKTPQEFIRLAHALKKEGKVLVQCDGVFDLVHPGHIDYFWRAKEQGDILYVVIVADAFVRKGPGRPLFDQDLRALWVAAIEGVDYVIVNNDFGPRKIMEEVRPDVLVKGAEYQVSPTDGFLLAKQFVESYGGRVEFVKELAHSSEIIQKILKVFK</sequence>
<dbReference type="Pfam" id="PF01467">
    <property type="entry name" value="CTP_transf_like"/>
    <property type="match status" value="1"/>
</dbReference>
<gene>
    <name evidence="4" type="ORF">A2122_02785</name>
</gene>
<accession>A0A1G2C6V3</accession>